<accession>A0ABP4YMP9</accession>
<comment type="caution">
    <text evidence="3">The sequence shown here is derived from an EMBL/GenBank/DDBJ whole genome shotgun (WGS) entry which is preliminary data.</text>
</comment>
<sequence>METVIEEDTAVTASSPRRRARIIAGSVLVAGLLAVSACSAGQITQTSSQVAAVTGAEASAGPAGSDDTTVALRDLVVAYDGIEGYAAGANAPLVVRLFNQTGQAISLTGVTTPGVDATGNPAVKAASVLLVDPKKATPTGGASEEAASASPGATASPAAEKPAGESSFQVTIPAAGYALLVPGEGPYLLLNKLSAELVNGGSIPVTFTFSDGGTVTVQVPVGLPVTPAPRSPMDIHGEE</sequence>
<dbReference type="InterPro" id="IPR036182">
    <property type="entry name" value="PCuAC_sf"/>
</dbReference>
<protein>
    <recommendedName>
        <fullName evidence="5">Copper chaperone PCu(A)C</fullName>
    </recommendedName>
</protein>
<dbReference type="InterPro" id="IPR007410">
    <property type="entry name" value="LpqE-like"/>
</dbReference>
<dbReference type="Proteomes" id="UP001500218">
    <property type="component" value="Unassembled WGS sequence"/>
</dbReference>
<keyword evidence="2" id="KW-0472">Membrane</keyword>
<feature type="transmembrane region" description="Helical" evidence="2">
    <location>
        <begin position="22"/>
        <end position="43"/>
    </location>
</feature>
<keyword evidence="2" id="KW-0812">Transmembrane</keyword>
<evidence type="ECO:0000256" key="1">
    <source>
        <dbReference type="SAM" id="MobiDB-lite"/>
    </source>
</evidence>
<feature type="region of interest" description="Disordered" evidence="1">
    <location>
        <begin position="135"/>
        <end position="162"/>
    </location>
</feature>
<feature type="compositionally biased region" description="Low complexity" evidence="1">
    <location>
        <begin position="138"/>
        <end position="160"/>
    </location>
</feature>
<keyword evidence="4" id="KW-1185">Reference proteome</keyword>
<evidence type="ECO:0000256" key="2">
    <source>
        <dbReference type="SAM" id="Phobius"/>
    </source>
</evidence>
<proteinExistence type="predicted"/>
<dbReference type="EMBL" id="BAAALT010000189">
    <property type="protein sequence ID" value="GAA1822364.1"/>
    <property type="molecule type" value="Genomic_DNA"/>
</dbReference>
<reference evidence="4" key="1">
    <citation type="journal article" date="2019" name="Int. J. Syst. Evol. Microbiol.">
        <title>The Global Catalogue of Microorganisms (GCM) 10K type strain sequencing project: providing services to taxonomists for standard genome sequencing and annotation.</title>
        <authorList>
            <consortium name="The Broad Institute Genomics Platform"/>
            <consortium name="The Broad Institute Genome Sequencing Center for Infectious Disease"/>
            <person name="Wu L."/>
            <person name="Ma J."/>
        </authorList>
    </citation>
    <scope>NUCLEOTIDE SEQUENCE [LARGE SCALE GENOMIC DNA]</scope>
    <source>
        <strain evidence="4">JCM 13250</strain>
    </source>
</reference>
<dbReference type="SUPFAM" id="SSF110087">
    <property type="entry name" value="DR1885-like metal-binding protein"/>
    <property type="match status" value="1"/>
</dbReference>
<evidence type="ECO:0000313" key="4">
    <source>
        <dbReference type="Proteomes" id="UP001500218"/>
    </source>
</evidence>
<dbReference type="RefSeq" id="WP_344136754.1">
    <property type="nucleotide sequence ID" value="NZ_BAAALT010000189.1"/>
</dbReference>
<organism evidence="3 4">
    <name type="scientific">Luedemannella flava</name>
    <dbReference type="NCBI Taxonomy" id="349316"/>
    <lineage>
        <taxon>Bacteria</taxon>
        <taxon>Bacillati</taxon>
        <taxon>Actinomycetota</taxon>
        <taxon>Actinomycetes</taxon>
        <taxon>Micromonosporales</taxon>
        <taxon>Micromonosporaceae</taxon>
        <taxon>Luedemannella</taxon>
    </lineage>
</organism>
<evidence type="ECO:0008006" key="5">
    <source>
        <dbReference type="Google" id="ProtNLM"/>
    </source>
</evidence>
<evidence type="ECO:0000313" key="3">
    <source>
        <dbReference type="EMBL" id="GAA1822364.1"/>
    </source>
</evidence>
<dbReference type="Pfam" id="PF04314">
    <property type="entry name" value="PCuAC"/>
    <property type="match status" value="1"/>
</dbReference>
<dbReference type="Gene3D" id="2.60.40.1890">
    <property type="entry name" value="PCu(A)C copper chaperone"/>
    <property type="match status" value="1"/>
</dbReference>
<name>A0ABP4YMP9_9ACTN</name>
<keyword evidence="2" id="KW-1133">Transmembrane helix</keyword>
<gene>
    <name evidence="3" type="ORF">GCM10009682_48360</name>
</gene>